<proteinExistence type="inferred from homology"/>
<dbReference type="UniPathway" id="UPA00196"/>
<accession>A0A1Y2IH15</accession>
<dbReference type="PANTHER" id="PTHR12468:SF2">
    <property type="entry name" value="GPI MANNOSYLTRANSFERASE 2"/>
    <property type="match status" value="1"/>
</dbReference>
<evidence type="ECO:0000256" key="6">
    <source>
        <dbReference type="ARBA" id="ARBA00022676"/>
    </source>
</evidence>
<comment type="caution">
    <text evidence="12">Lacks conserved residue(s) required for the propagation of feature annotation.</text>
</comment>
<evidence type="ECO:0000256" key="3">
    <source>
        <dbReference type="ARBA" id="ARBA00008698"/>
    </source>
</evidence>
<protein>
    <recommendedName>
        <fullName evidence="4 12">GPI mannosyltransferase 2</fullName>
        <ecNumber evidence="12">2.4.1.-</ecNumber>
    </recommendedName>
</protein>
<dbReference type="PANTHER" id="PTHR12468">
    <property type="entry name" value="GPI MANNOSYLTRANSFERASE 2"/>
    <property type="match status" value="1"/>
</dbReference>
<evidence type="ECO:0000256" key="8">
    <source>
        <dbReference type="ARBA" id="ARBA00022692"/>
    </source>
</evidence>
<keyword evidence="14" id="KW-1185">Reference proteome</keyword>
<evidence type="ECO:0000256" key="9">
    <source>
        <dbReference type="ARBA" id="ARBA00022824"/>
    </source>
</evidence>
<dbReference type="Pfam" id="PF04188">
    <property type="entry name" value="Mannosyl_trans2"/>
    <property type="match status" value="1"/>
</dbReference>
<dbReference type="GO" id="GO:0005789">
    <property type="term" value="C:endoplasmic reticulum membrane"/>
    <property type="evidence" value="ECO:0007669"/>
    <property type="project" value="UniProtKB-SubCell"/>
</dbReference>
<keyword evidence="5 12" id="KW-0337">GPI-anchor biosynthesis</keyword>
<dbReference type="OrthoDB" id="10252502at2759"/>
<comment type="function">
    <text evidence="12">Mannosyltransferase involved in glycosylphosphatidylinositol-anchor biosynthesis.</text>
</comment>
<dbReference type="STRING" id="1353009.A0A1Y2IH15"/>
<feature type="transmembrane region" description="Helical" evidence="12">
    <location>
        <begin position="318"/>
        <end position="341"/>
    </location>
</feature>
<keyword evidence="11 12" id="KW-0472">Membrane</keyword>
<gene>
    <name evidence="13" type="ORF">PYCCODRAFT_1414501</name>
</gene>
<dbReference type="InterPro" id="IPR007315">
    <property type="entry name" value="PIG-V/Gpi18"/>
</dbReference>
<dbReference type="EMBL" id="KZ084119">
    <property type="protein sequence ID" value="OSD00408.1"/>
    <property type="molecule type" value="Genomic_DNA"/>
</dbReference>
<evidence type="ECO:0000256" key="7">
    <source>
        <dbReference type="ARBA" id="ARBA00022679"/>
    </source>
</evidence>
<evidence type="ECO:0000256" key="10">
    <source>
        <dbReference type="ARBA" id="ARBA00022989"/>
    </source>
</evidence>
<feature type="transmembrane region" description="Helical" evidence="12">
    <location>
        <begin position="362"/>
        <end position="384"/>
    </location>
</feature>
<feature type="transmembrane region" description="Helical" evidence="12">
    <location>
        <begin position="240"/>
        <end position="259"/>
    </location>
</feature>
<dbReference type="GO" id="GO:0031501">
    <property type="term" value="C:mannosyltransferase complex"/>
    <property type="evidence" value="ECO:0007669"/>
    <property type="project" value="TreeGrafter"/>
</dbReference>
<comment type="similarity">
    <text evidence="3 12">Belongs to the PIGV family.</text>
</comment>
<dbReference type="Proteomes" id="UP000193067">
    <property type="component" value="Unassembled WGS sequence"/>
</dbReference>
<evidence type="ECO:0000313" key="14">
    <source>
        <dbReference type="Proteomes" id="UP000193067"/>
    </source>
</evidence>
<dbReference type="EC" id="2.4.1.-" evidence="12"/>
<keyword evidence="7 12" id="KW-0808">Transferase</keyword>
<evidence type="ECO:0000256" key="11">
    <source>
        <dbReference type="ARBA" id="ARBA00023136"/>
    </source>
</evidence>
<feature type="transmembrane region" description="Helical" evidence="12">
    <location>
        <begin position="125"/>
        <end position="144"/>
    </location>
</feature>
<feature type="transmembrane region" description="Helical" evidence="12">
    <location>
        <begin position="416"/>
        <end position="436"/>
    </location>
</feature>
<evidence type="ECO:0000256" key="1">
    <source>
        <dbReference type="ARBA" id="ARBA00004477"/>
    </source>
</evidence>
<comment type="subcellular location">
    <subcellularLocation>
        <location evidence="1 12">Endoplasmic reticulum membrane</location>
        <topology evidence="1 12">Multi-pass membrane protein</topology>
    </subcellularLocation>
</comment>
<evidence type="ECO:0000256" key="12">
    <source>
        <dbReference type="RuleBase" id="RU363112"/>
    </source>
</evidence>
<evidence type="ECO:0000256" key="4">
    <source>
        <dbReference type="ARBA" id="ARBA00013795"/>
    </source>
</evidence>
<keyword evidence="10 12" id="KW-1133">Transmembrane helix</keyword>
<evidence type="ECO:0000256" key="2">
    <source>
        <dbReference type="ARBA" id="ARBA00004687"/>
    </source>
</evidence>
<keyword evidence="9 12" id="KW-0256">Endoplasmic reticulum</keyword>
<comment type="pathway">
    <text evidence="2 12">Glycolipid biosynthesis; glycosylphosphatidylinositol-anchor biosynthesis.</text>
</comment>
<sequence length="440" mass="48875">MNSSTSSSSNHRRHLAGLSCFATLLTLLLTVASSHFLPLFDSSPHVVLPPPSTFSFRHTLASALLRWDAFHFGHIARDGYVYEHEWAFFPGAPYVMKFAAAVLDSLSSQGTGDSSAHEARQWENIMLGGLTASLLSVPSTLVLYELTLAHFGSQNIAFLASLLSLLPSSPATLRIAGYTEPFFTFLSYSGMLLCARRRWMLATCCFAAATTFRSNGIFLCGFIAWGLVIDPLISYRKFHLGRALYAVMLCSCAVSFFVYHQYRAYELFCSGQATPAPWCASFPPSIYGYVQAKYWNVGFLRYWTVQQLPNFLLGTPPLALLIAFTLRYTHLAFLPRLFAFFSSTAPERRSAGGTREAGRSPFLTPAIAPHVIHGLVLCLLLLFASHTQIVLRQAASMPLTYWAAAWFLVERPRMGRWWVGWSVVWGAVSCVLWAAFLPPA</sequence>
<keyword evidence="8 12" id="KW-0812">Transmembrane</keyword>
<feature type="transmembrane region" description="Helical" evidence="12">
    <location>
        <begin position="199"/>
        <end position="228"/>
    </location>
</feature>
<dbReference type="GO" id="GO:0006506">
    <property type="term" value="P:GPI anchor biosynthetic process"/>
    <property type="evidence" value="ECO:0007669"/>
    <property type="project" value="UniProtKB-UniPathway"/>
</dbReference>
<keyword evidence="6 12" id="KW-0328">Glycosyltransferase</keyword>
<dbReference type="GO" id="GO:0004376">
    <property type="term" value="F:GPI mannosyltransferase activity"/>
    <property type="evidence" value="ECO:0007669"/>
    <property type="project" value="InterPro"/>
</dbReference>
<reference evidence="13 14" key="1">
    <citation type="journal article" date="2015" name="Biotechnol. Biofuels">
        <title>Enhanced degradation of softwood versus hardwood by the white-rot fungus Pycnoporus coccineus.</title>
        <authorList>
            <person name="Couturier M."/>
            <person name="Navarro D."/>
            <person name="Chevret D."/>
            <person name="Henrissat B."/>
            <person name="Piumi F."/>
            <person name="Ruiz-Duenas F.J."/>
            <person name="Martinez A.T."/>
            <person name="Grigoriev I.V."/>
            <person name="Riley R."/>
            <person name="Lipzen A."/>
            <person name="Berrin J.G."/>
            <person name="Master E.R."/>
            <person name="Rosso M.N."/>
        </authorList>
    </citation>
    <scope>NUCLEOTIDE SEQUENCE [LARGE SCALE GENOMIC DNA]</scope>
    <source>
        <strain evidence="13 14">BRFM310</strain>
    </source>
</reference>
<evidence type="ECO:0000256" key="5">
    <source>
        <dbReference type="ARBA" id="ARBA00022502"/>
    </source>
</evidence>
<dbReference type="GO" id="GO:0000009">
    <property type="term" value="F:alpha-1,6-mannosyltransferase activity"/>
    <property type="evidence" value="ECO:0007669"/>
    <property type="project" value="InterPro"/>
</dbReference>
<organism evidence="13 14">
    <name type="scientific">Trametes coccinea (strain BRFM310)</name>
    <name type="common">Pycnoporus coccineus</name>
    <dbReference type="NCBI Taxonomy" id="1353009"/>
    <lineage>
        <taxon>Eukaryota</taxon>
        <taxon>Fungi</taxon>
        <taxon>Dikarya</taxon>
        <taxon>Basidiomycota</taxon>
        <taxon>Agaricomycotina</taxon>
        <taxon>Agaricomycetes</taxon>
        <taxon>Polyporales</taxon>
        <taxon>Polyporaceae</taxon>
        <taxon>Trametes</taxon>
    </lineage>
</organism>
<name>A0A1Y2IH15_TRAC3</name>
<evidence type="ECO:0000313" key="13">
    <source>
        <dbReference type="EMBL" id="OSD00408.1"/>
    </source>
</evidence>
<dbReference type="AlphaFoldDB" id="A0A1Y2IH15"/>